<evidence type="ECO:0000256" key="1">
    <source>
        <dbReference type="ARBA" id="ARBA00000085"/>
    </source>
</evidence>
<gene>
    <name evidence="6" type="ORF">QNM18_01105</name>
</gene>
<dbReference type="InterPro" id="IPR003661">
    <property type="entry name" value="HisK_dim/P_dom"/>
</dbReference>
<keyword evidence="3" id="KW-0597">Phosphoprotein</keyword>
<feature type="domain" description="Histidine kinase" evidence="5">
    <location>
        <begin position="225"/>
        <end position="428"/>
    </location>
</feature>
<feature type="transmembrane region" description="Helical" evidence="4">
    <location>
        <begin position="12"/>
        <end position="32"/>
    </location>
</feature>
<comment type="catalytic activity">
    <reaction evidence="1">
        <text>ATP + protein L-histidine = ADP + protein N-phospho-L-histidine.</text>
        <dbReference type="EC" id="2.7.13.3"/>
    </reaction>
</comment>
<dbReference type="InterPro" id="IPR036890">
    <property type="entry name" value="HATPase_C_sf"/>
</dbReference>
<organism evidence="6 7">
    <name type="scientific">Pseudoalteromonas obscura</name>
    <dbReference type="NCBI Taxonomy" id="3048491"/>
    <lineage>
        <taxon>Bacteria</taxon>
        <taxon>Pseudomonadati</taxon>
        <taxon>Pseudomonadota</taxon>
        <taxon>Gammaproteobacteria</taxon>
        <taxon>Alteromonadales</taxon>
        <taxon>Pseudoalteromonadaceae</taxon>
        <taxon>Pseudoalteromonas</taxon>
    </lineage>
</organism>
<evidence type="ECO:0000256" key="4">
    <source>
        <dbReference type="SAM" id="Phobius"/>
    </source>
</evidence>
<dbReference type="SUPFAM" id="SSF47384">
    <property type="entry name" value="Homodimeric domain of signal transducing histidine kinase"/>
    <property type="match status" value="1"/>
</dbReference>
<keyword evidence="6" id="KW-0067">ATP-binding</keyword>
<comment type="caution">
    <text evidence="6">The sequence shown here is derived from an EMBL/GenBank/DDBJ whole genome shotgun (WGS) entry which is preliminary data.</text>
</comment>
<sequence length="436" mass="49548">MKTRPASLEGSLIWLFFIPICTITLFAVWASISLALGALASFTLILVVLLPSLFALYKAYQRIFGCLDGVAVQLDGLANEEFTVWHLAKYKQGRVAQIKVDLKTIAERMKNKRQEYLQNETFIFDFINELDLPIVVLDHHYHVYHHNRAAETFYHGKNITGFSTAQLKLEQVQGRWQTLKQNQRFKVVEHSLYRGQRKYQLMVYVSIEQSLRRNEQQAWQKLVRVLNHEVRNSLTPIYSMAQSLKELSDQSNEELRDTMLNVIEKRSEHLLSFVANYSKLSQLPVPQKSHITASGLLLRLQTLFPSVCVKLLSGQNLSLFCDVEQLEQALLNLVKNAQQANEVIGSQRVELTLRLQNEVCQIDVLDNGEGISNTDNLFTPFYSTKEQGNGIGLVLSREIIRAQGGELTLNSRTDADGAVARIELPNELKESGIVSS</sequence>
<evidence type="ECO:0000256" key="2">
    <source>
        <dbReference type="ARBA" id="ARBA00012438"/>
    </source>
</evidence>
<evidence type="ECO:0000313" key="6">
    <source>
        <dbReference type="EMBL" id="MDK2593662.1"/>
    </source>
</evidence>
<dbReference type="InterPro" id="IPR003594">
    <property type="entry name" value="HATPase_dom"/>
</dbReference>
<dbReference type="Gene3D" id="3.30.565.10">
    <property type="entry name" value="Histidine kinase-like ATPase, C-terminal domain"/>
    <property type="match status" value="1"/>
</dbReference>
<evidence type="ECO:0000259" key="5">
    <source>
        <dbReference type="PROSITE" id="PS50109"/>
    </source>
</evidence>
<dbReference type="InterPro" id="IPR036097">
    <property type="entry name" value="HisK_dim/P_sf"/>
</dbReference>
<proteinExistence type="predicted"/>
<dbReference type="EC" id="2.7.13.3" evidence="2"/>
<protein>
    <recommendedName>
        <fullName evidence="2">histidine kinase</fullName>
        <ecNumber evidence="2">2.7.13.3</ecNumber>
    </recommendedName>
</protein>
<dbReference type="InterPro" id="IPR004358">
    <property type="entry name" value="Sig_transdc_His_kin-like_C"/>
</dbReference>
<accession>A0ABT7EEF7</accession>
<evidence type="ECO:0000256" key="3">
    <source>
        <dbReference type="ARBA" id="ARBA00022553"/>
    </source>
</evidence>
<feature type="transmembrane region" description="Helical" evidence="4">
    <location>
        <begin position="38"/>
        <end position="57"/>
    </location>
</feature>
<dbReference type="InterPro" id="IPR005467">
    <property type="entry name" value="His_kinase_dom"/>
</dbReference>
<name>A0ABT7EEF7_9GAMM</name>
<dbReference type="Pfam" id="PF02518">
    <property type="entry name" value="HATPase_c"/>
    <property type="match status" value="1"/>
</dbReference>
<keyword evidence="4" id="KW-0812">Transmembrane</keyword>
<reference evidence="6 7" key="1">
    <citation type="submission" date="2023-05" db="EMBL/GenBank/DDBJ databases">
        <title>Pseudoalteromonas ardens sp. nov., Pseudoalteromonas obscura sp. nov., and Pseudoalteromonas umbrosa sp. nov., isolated from the coral Montipora capitata.</title>
        <authorList>
            <person name="Thomas E.M."/>
            <person name="Smith E.M."/>
            <person name="Papke E."/>
            <person name="Shlafstein M.D."/>
            <person name="Oline D.K."/>
            <person name="Videau P."/>
            <person name="Saw J.H."/>
            <person name="Strangman W.K."/>
            <person name="Ushijima B."/>
        </authorList>
    </citation>
    <scope>NUCLEOTIDE SEQUENCE [LARGE SCALE GENOMIC DNA]</scope>
    <source>
        <strain evidence="6 7">P94</strain>
    </source>
</reference>
<dbReference type="EMBL" id="JASJUT010000001">
    <property type="protein sequence ID" value="MDK2593662.1"/>
    <property type="molecule type" value="Genomic_DNA"/>
</dbReference>
<dbReference type="Gene3D" id="1.10.287.130">
    <property type="match status" value="1"/>
</dbReference>
<dbReference type="PANTHER" id="PTHR43065:SF51">
    <property type="entry name" value="HISTIDINE KINASE"/>
    <property type="match status" value="1"/>
</dbReference>
<dbReference type="PROSITE" id="PS50109">
    <property type="entry name" value="HIS_KIN"/>
    <property type="match status" value="1"/>
</dbReference>
<evidence type="ECO:0000313" key="7">
    <source>
        <dbReference type="Proteomes" id="UP001231915"/>
    </source>
</evidence>
<keyword evidence="6" id="KW-0547">Nucleotide-binding</keyword>
<dbReference type="Proteomes" id="UP001231915">
    <property type="component" value="Unassembled WGS sequence"/>
</dbReference>
<dbReference type="SMART" id="SM00387">
    <property type="entry name" value="HATPase_c"/>
    <property type="match status" value="1"/>
</dbReference>
<dbReference type="RefSeq" id="WP_284136064.1">
    <property type="nucleotide sequence ID" value="NZ_JASJUT010000001.1"/>
</dbReference>
<keyword evidence="7" id="KW-1185">Reference proteome</keyword>
<keyword evidence="4" id="KW-0472">Membrane</keyword>
<dbReference type="SMART" id="SM00388">
    <property type="entry name" value="HisKA"/>
    <property type="match status" value="1"/>
</dbReference>
<dbReference type="SUPFAM" id="SSF55874">
    <property type="entry name" value="ATPase domain of HSP90 chaperone/DNA topoisomerase II/histidine kinase"/>
    <property type="match status" value="1"/>
</dbReference>
<dbReference type="PRINTS" id="PR00344">
    <property type="entry name" value="BCTRLSENSOR"/>
</dbReference>
<dbReference type="GO" id="GO:0005524">
    <property type="term" value="F:ATP binding"/>
    <property type="evidence" value="ECO:0007669"/>
    <property type="project" value="UniProtKB-KW"/>
</dbReference>
<dbReference type="PANTHER" id="PTHR43065">
    <property type="entry name" value="SENSOR HISTIDINE KINASE"/>
    <property type="match status" value="1"/>
</dbReference>
<keyword evidence="4" id="KW-1133">Transmembrane helix</keyword>